<reference evidence="1" key="1">
    <citation type="submission" date="2014-11" db="EMBL/GenBank/DDBJ databases">
        <authorList>
            <person name="Amaro Gonzalez C."/>
        </authorList>
    </citation>
    <scope>NUCLEOTIDE SEQUENCE</scope>
</reference>
<dbReference type="EMBL" id="GBXM01043524">
    <property type="protein sequence ID" value="JAH65053.1"/>
    <property type="molecule type" value="Transcribed_RNA"/>
</dbReference>
<reference evidence="1" key="2">
    <citation type="journal article" date="2015" name="Fish Shellfish Immunol.">
        <title>Early steps in the European eel (Anguilla anguilla)-Vibrio vulnificus interaction in the gills: Role of the RtxA13 toxin.</title>
        <authorList>
            <person name="Callol A."/>
            <person name="Pajuelo D."/>
            <person name="Ebbesson L."/>
            <person name="Teles M."/>
            <person name="MacKenzie S."/>
            <person name="Amaro C."/>
        </authorList>
    </citation>
    <scope>NUCLEOTIDE SEQUENCE</scope>
</reference>
<dbReference type="AlphaFoldDB" id="A0A0E9UJ79"/>
<evidence type="ECO:0000313" key="1">
    <source>
        <dbReference type="EMBL" id="JAH65053.1"/>
    </source>
</evidence>
<name>A0A0E9UJ79_ANGAN</name>
<sequence>MGGWGWSLSQHALAERQEYTLDRCANPSQGAHTLYSHTRN</sequence>
<proteinExistence type="predicted"/>
<protein>
    <submittedName>
        <fullName evidence="1">Uncharacterized protein</fullName>
    </submittedName>
</protein>
<accession>A0A0E9UJ79</accession>
<organism evidence="1">
    <name type="scientific">Anguilla anguilla</name>
    <name type="common">European freshwater eel</name>
    <name type="synonym">Muraena anguilla</name>
    <dbReference type="NCBI Taxonomy" id="7936"/>
    <lineage>
        <taxon>Eukaryota</taxon>
        <taxon>Metazoa</taxon>
        <taxon>Chordata</taxon>
        <taxon>Craniata</taxon>
        <taxon>Vertebrata</taxon>
        <taxon>Euteleostomi</taxon>
        <taxon>Actinopterygii</taxon>
        <taxon>Neopterygii</taxon>
        <taxon>Teleostei</taxon>
        <taxon>Anguilliformes</taxon>
        <taxon>Anguillidae</taxon>
        <taxon>Anguilla</taxon>
    </lineage>
</organism>